<dbReference type="GO" id="GO:0052645">
    <property type="term" value="P:F420-0 metabolic process"/>
    <property type="evidence" value="ECO:0007669"/>
    <property type="project" value="UniProtKB-UniRule"/>
</dbReference>
<dbReference type="PANTHER" id="PTHR40392">
    <property type="entry name" value="2-PHOSPHO-L-LACTATE GUANYLYLTRANSFERASE"/>
    <property type="match status" value="1"/>
</dbReference>
<comment type="function">
    <text evidence="5">Guanylyltransferase that catalyzes the activation of phosphoenolpyruvate (PEP) as enolpyruvoyl-2-diphospho-5'-guanosine, via the condensation of PEP with GTP. It is involved in the biosynthesis of coenzyme F420, a hydride carrier cofactor.</text>
</comment>
<evidence type="ECO:0000256" key="5">
    <source>
        <dbReference type="HAMAP-Rule" id="MF_02114"/>
    </source>
</evidence>
<dbReference type="GO" id="GO:0005525">
    <property type="term" value="F:GTP binding"/>
    <property type="evidence" value="ECO:0007669"/>
    <property type="project" value="UniProtKB-KW"/>
</dbReference>
<reference evidence="7" key="1">
    <citation type="submission" date="2017-04" db="EMBL/GenBank/DDBJ databases">
        <authorList>
            <person name="Varghese N."/>
            <person name="Submissions S."/>
        </authorList>
    </citation>
    <scope>NUCLEOTIDE SEQUENCE [LARGE SCALE GENOMIC DNA]</scope>
    <source>
        <strain evidence="7">VKM Ac-2121</strain>
    </source>
</reference>
<dbReference type="Gene3D" id="3.90.550.10">
    <property type="entry name" value="Spore Coat Polysaccharide Biosynthesis Protein SpsA, Chain A"/>
    <property type="match status" value="1"/>
</dbReference>
<feature type="binding site" evidence="5">
    <location>
        <position position="155"/>
    </location>
    <ligand>
        <name>phosphoenolpyruvate</name>
        <dbReference type="ChEBI" id="CHEBI:58702"/>
    </ligand>
</feature>
<dbReference type="SUPFAM" id="SSF53448">
    <property type="entry name" value="Nucleotide-diphospho-sugar transferases"/>
    <property type="match status" value="1"/>
</dbReference>
<dbReference type="HAMAP" id="MF_02114">
    <property type="entry name" value="CofC"/>
    <property type="match status" value="1"/>
</dbReference>
<evidence type="ECO:0000313" key="6">
    <source>
        <dbReference type="EMBL" id="SMH35430.1"/>
    </source>
</evidence>
<dbReference type="Proteomes" id="UP000193711">
    <property type="component" value="Unassembled WGS sequence"/>
</dbReference>
<sequence>MSPRWSAVVVFKGRGSSKTRLALSARAALAEAFLLDTLAAVRESEEVATLVLVTSDAEAAARAVAADPLLVVLADPGALNAAVSAGIAHALLARPDSPVVALTGDLPALSSGDLDGALAVAGPLPAVVPDRAGTGTTALLVDAQTVLPPAFGPDSFARHRAAGCSVVELPRHSTLRLDVDTVDDLREAQAVGVGASTASALAAAA</sequence>
<name>A0A1X7NDV5_9MICO</name>
<evidence type="ECO:0000256" key="3">
    <source>
        <dbReference type="ARBA" id="ARBA00022741"/>
    </source>
</evidence>
<keyword evidence="1 5" id="KW-0808">Transferase</keyword>
<keyword evidence="3 5" id="KW-0547">Nucleotide-binding</keyword>
<dbReference type="EC" id="2.7.7.105" evidence="5"/>
<evidence type="ECO:0000313" key="7">
    <source>
        <dbReference type="Proteomes" id="UP000193711"/>
    </source>
</evidence>
<comment type="similarity">
    <text evidence="5">Belongs to the CofC family.</text>
</comment>
<accession>A0A1X7NDV5</accession>
<proteinExistence type="inferred from homology"/>
<feature type="binding site" evidence="5">
    <location>
        <position position="136"/>
    </location>
    <ligand>
        <name>phosphoenolpyruvate</name>
        <dbReference type="ChEBI" id="CHEBI:58702"/>
    </ligand>
</feature>
<organism evidence="6 7">
    <name type="scientific">Rathayibacter oskolensis</name>
    <dbReference type="NCBI Taxonomy" id="1891671"/>
    <lineage>
        <taxon>Bacteria</taxon>
        <taxon>Bacillati</taxon>
        <taxon>Actinomycetota</taxon>
        <taxon>Actinomycetes</taxon>
        <taxon>Micrococcales</taxon>
        <taxon>Microbacteriaceae</taxon>
        <taxon>Rathayibacter</taxon>
    </lineage>
</organism>
<dbReference type="Pfam" id="PF01983">
    <property type="entry name" value="CofC"/>
    <property type="match status" value="1"/>
</dbReference>
<dbReference type="InterPro" id="IPR002835">
    <property type="entry name" value="CofC"/>
</dbReference>
<dbReference type="NCBIfam" id="TIGR03552">
    <property type="entry name" value="F420_cofC"/>
    <property type="match status" value="1"/>
</dbReference>
<keyword evidence="7" id="KW-1185">Reference proteome</keyword>
<comment type="pathway">
    <text evidence="5">Cofactor biosynthesis; coenzyme F420 biosynthesis.</text>
</comment>
<dbReference type="STRING" id="1891671.SAMN06295885_1120"/>
<gene>
    <name evidence="5" type="primary">fbiD</name>
    <name evidence="6" type="ORF">SAMN06295885_1120</name>
</gene>
<dbReference type="AlphaFoldDB" id="A0A1X7NDV5"/>
<dbReference type="PANTHER" id="PTHR40392:SF1">
    <property type="entry name" value="2-PHOSPHO-L-LACTATE GUANYLYLTRANSFERASE"/>
    <property type="match status" value="1"/>
</dbReference>
<dbReference type="UniPathway" id="UPA00071"/>
<dbReference type="EMBL" id="FXBM01000001">
    <property type="protein sequence ID" value="SMH35430.1"/>
    <property type="molecule type" value="Genomic_DNA"/>
</dbReference>
<comment type="catalytic activity">
    <reaction evidence="5">
        <text>phosphoenolpyruvate + GTP + H(+) = enolpyruvoyl-2-diphospho-5'-guanosine + diphosphate</text>
        <dbReference type="Rhea" id="RHEA:30519"/>
        <dbReference type="ChEBI" id="CHEBI:15378"/>
        <dbReference type="ChEBI" id="CHEBI:33019"/>
        <dbReference type="ChEBI" id="CHEBI:37565"/>
        <dbReference type="ChEBI" id="CHEBI:58702"/>
        <dbReference type="ChEBI" id="CHEBI:143701"/>
        <dbReference type="EC" id="2.7.7.105"/>
    </reaction>
</comment>
<keyword evidence="4 5" id="KW-0342">GTP-binding</keyword>
<dbReference type="RefSeq" id="WP_165759543.1">
    <property type="nucleotide sequence ID" value="NZ_FXBM01000001.1"/>
</dbReference>
<feature type="binding site" evidence="5">
    <location>
        <position position="152"/>
    </location>
    <ligand>
        <name>phosphoenolpyruvate</name>
        <dbReference type="ChEBI" id="CHEBI:58702"/>
    </ligand>
</feature>
<dbReference type="GO" id="GO:0043814">
    <property type="term" value="F:phospholactate guanylyltransferase activity"/>
    <property type="evidence" value="ECO:0007669"/>
    <property type="project" value="InterPro"/>
</dbReference>
<keyword evidence="2 5" id="KW-0548">Nucleotidyltransferase</keyword>
<protein>
    <recommendedName>
        <fullName evidence="5">Phosphoenolpyruvate guanylyltransferase</fullName>
        <shortName evidence="5">PEP guanylyltransferase</shortName>
        <ecNumber evidence="5">2.7.7.105</ecNumber>
    </recommendedName>
</protein>
<evidence type="ECO:0000256" key="2">
    <source>
        <dbReference type="ARBA" id="ARBA00022695"/>
    </source>
</evidence>
<dbReference type="InterPro" id="IPR029044">
    <property type="entry name" value="Nucleotide-diphossugar_trans"/>
</dbReference>
<evidence type="ECO:0000256" key="1">
    <source>
        <dbReference type="ARBA" id="ARBA00022679"/>
    </source>
</evidence>
<evidence type="ECO:0000256" key="4">
    <source>
        <dbReference type="ARBA" id="ARBA00023134"/>
    </source>
</evidence>